<evidence type="ECO:0000313" key="3">
    <source>
        <dbReference type="Proteomes" id="UP001202717"/>
    </source>
</evidence>
<keyword evidence="3" id="KW-1185">Reference proteome</keyword>
<dbReference type="Proteomes" id="UP001202717">
    <property type="component" value="Chromosome"/>
</dbReference>
<sequence length="188" mass="22258">MYSKTNFIGLEAIPYKLGSIHSNIDIVIRPFETSDLNSLNEGVRHSRLVEEQIPKCYVATTNENRTIYRQWLFTHKYQQQVIDYFGPIFPKISINEAIIEGVFTHPDYRGLRIMSDAMSKIIQQQQYKNIKRVIAFVEESNKASLKGFYRIGFLPYMIRKEVWFLFRRKVTLVQMSEKLQKKHLKAFL</sequence>
<organism evidence="2 3">
    <name type="scientific">Psychroserpens ponticola</name>
    <dbReference type="NCBI Taxonomy" id="2932268"/>
    <lineage>
        <taxon>Bacteria</taxon>
        <taxon>Pseudomonadati</taxon>
        <taxon>Bacteroidota</taxon>
        <taxon>Flavobacteriia</taxon>
        <taxon>Flavobacteriales</taxon>
        <taxon>Flavobacteriaceae</taxon>
        <taxon>Psychroserpens</taxon>
    </lineage>
</organism>
<name>A0ABY7S342_9FLAO</name>
<evidence type="ECO:0000313" key="2">
    <source>
        <dbReference type="EMBL" id="WCO03306.1"/>
    </source>
</evidence>
<dbReference type="PROSITE" id="PS51186">
    <property type="entry name" value="GNAT"/>
    <property type="match status" value="1"/>
</dbReference>
<evidence type="ECO:0000259" key="1">
    <source>
        <dbReference type="PROSITE" id="PS51186"/>
    </source>
</evidence>
<dbReference type="InterPro" id="IPR016181">
    <property type="entry name" value="Acyl_CoA_acyltransferase"/>
</dbReference>
<proteinExistence type="predicted"/>
<protein>
    <submittedName>
        <fullName evidence="2">GNAT family N-acetyltransferase</fullName>
    </submittedName>
</protein>
<dbReference type="Gene3D" id="3.40.630.30">
    <property type="match status" value="1"/>
</dbReference>
<dbReference type="SUPFAM" id="SSF55729">
    <property type="entry name" value="Acyl-CoA N-acyltransferases (Nat)"/>
    <property type="match status" value="1"/>
</dbReference>
<dbReference type="EMBL" id="CP116221">
    <property type="protein sequence ID" value="WCO03306.1"/>
    <property type="molecule type" value="Genomic_DNA"/>
</dbReference>
<dbReference type="InterPro" id="IPR000182">
    <property type="entry name" value="GNAT_dom"/>
</dbReference>
<feature type="domain" description="N-acetyltransferase" evidence="1">
    <location>
        <begin position="26"/>
        <end position="169"/>
    </location>
</feature>
<accession>A0ABY7S342</accession>
<dbReference type="Pfam" id="PF00583">
    <property type="entry name" value="Acetyltransf_1"/>
    <property type="match status" value="1"/>
</dbReference>
<dbReference type="RefSeq" id="WP_249994499.1">
    <property type="nucleotide sequence ID" value="NZ_CP116221.1"/>
</dbReference>
<reference evidence="2 3" key="1">
    <citation type="submission" date="2023-01" db="EMBL/GenBank/DDBJ databases">
        <title>Psychroserpens ponticola sp. nov., isolated from seawater.</title>
        <authorList>
            <person name="Kristyanto S."/>
            <person name="Jung J."/>
            <person name="Kim J.M."/>
            <person name="Jeon C.O."/>
        </authorList>
    </citation>
    <scope>NUCLEOTIDE SEQUENCE [LARGE SCALE GENOMIC DNA]</scope>
    <source>
        <strain evidence="2 3">MSW6</strain>
    </source>
</reference>
<gene>
    <name evidence="2" type="ORF">MUN68_007340</name>
</gene>